<dbReference type="Gene3D" id="2.20.25.420">
    <property type="entry name" value="ZPR1, zinc finger domain"/>
    <property type="match status" value="1"/>
</dbReference>
<dbReference type="InterPro" id="IPR042452">
    <property type="entry name" value="ZPR1_Znf1/2"/>
</dbReference>
<dbReference type="SMART" id="SM00709">
    <property type="entry name" value="Zpr1"/>
    <property type="match status" value="1"/>
</dbReference>
<keyword evidence="2" id="KW-0479">Metal-binding</keyword>
<keyword evidence="4" id="KW-0862">Zinc</keyword>
<comment type="similarity">
    <text evidence="1">Belongs to the ZPR1 family.</text>
</comment>
<dbReference type="InterPro" id="IPR004457">
    <property type="entry name" value="Znf_ZPR1"/>
</dbReference>
<protein>
    <submittedName>
        <fullName evidence="6">ZPR1 zinc finger domain-containing protein</fullName>
    </submittedName>
</protein>
<proteinExistence type="inferred from homology"/>
<dbReference type="Gene3D" id="2.60.120.1040">
    <property type="entry name" value="ZPR1, A/B domain"/>
    <property type="match status" value="1"/>
</dbReference>
<organism evidence="6">
    <name type="scientific">Archaeoglobus fulgidus</name>
    <dbReference type="NCBI Taxonomy" id="2234"/>
    <lineage>
        <taxon>Archaea</taxon>
        <taxon>Methanobacteriati</taxon>
        <taxon>Methanobacteriota</taxon>
        <taxon>Archaeoglobi</taxon>
        <taxon>Archaeoglobales</taxon>
        <taxon>Archaeoglobaceae</taxon>
        <taxon>Archaeoglobus</taxon>
    </lineage>
</organism>
<dbReference type="Pfam" id="PF22794">
    <property type="entry name" value="jr-ZPR1"/>
    <property type="match status" value="1"/>
</dbReference>
<dbReference type="NCBIfam" id="TIGR00340">
    <property type="entry name" value="zpr1_rel"/>
    <property type="match status" value="1"/>
</dbReference>
<dbReference type="InterPro" id="IPR040141">
    <property type="entry name" value="ZPR1"/>
</dbReference>
<sequence>MICPVCGRELRLVVTTYEVPFFDKVLLTSISCECGFKHADSIVLGEKEPTRFKIRINEKNLFAKVIRSTSGTIRIPELGVTIEPGPASQAFITNLEGILERVANIVRTLMRWNEGDEEKIRRCESILRRIEDTLVGKDELTLILEDPFGNSLILSDESFREVISREEAKNLKTGLTVIELTGLSEEEISKI</sequence>
<dbReference type="NCBIfam" id="TIGR00310">
    <property type="entry name" value="ZPR1_znf"/>
    <property type="match status" value="1"/>
</dbReference>
<name>A0A7J3M159_ARCFL</name>
<dbReference type="InterPro" id="IPR042451">
    <property type="entry name" value="ZPR1_A/B_dom"/>
</dbReference>
<evidence type="ECO:0000259" key="5">
    <source>
        <dbReference type="SMART" id="SM00709"/>
    </source>
</evidence>
<dbReference type="PANTHER" id="PTHR10876:SF0">
    <property type="entry name" value="ZINC FINGER PROTEIN ZPR1"/>
    <property type="match status" value="1"/>
</dbReference>
<gene>
    <name evidence="6" type="ORF">ENT52_02955</name>
</gene>
<dbReference type="InterPro" id="IPR004470">
    <property type="entry name" value="ZPR1-like_arc"/>
</dbReference>
<dbReference type="Pfam" id="PF03367">
    <property type="entry name" value="Zn_ribbon_ZPR1"/>
    <property type="match status" value="1"/>
</dbReference>
<evidence type="ECO:0000256" key="1">
    <source>
        <dbReference type="ARBA" id="ARBA00008354"/>
    </source>
</evidence>
<evidence type="ECO:0000256" key="2">
    <source>
        <dbReference type="ARBA" id="ARBA00022723"/>
    </source>
</evidence>
<feature type="domain" description="Zinc finger ZPR1-type" evidence="5">
    <location>
        <begin position="1"/>
        <end position="155"/>
    </location>
</feature>
<keyword evidence="3" id="KW-0863">Zinc-finger</keyword>
<comment type="caution">
    <text evidence="6">The sequence shown here is derived from an EMBL/GenBank/DDBJ whole genome shotgun (WGS) entry which is preliminary data.</text>
</comment>
<dbReference type="InterPro" id="IPR056180">
    <property type="entry name" value="ZPR1_jr_dom"/>
</dbReference>
<reference evidence="6" key="1">
    <citation type="journal article" date="2020" name="mSystems">
        <title>Genome- and Community-Level Interaction Insights into Carbon Utilization and Element Cycling Functions of Hydrothermarchaeota in Hydrothermal Sediment.</title>
        <authorList>
            <person name="Zhou Z."/>
            <person name="Liu Y."/>
            <person name="Xu W."/>
            <person name="Pan J."/>
            <person name="Luo Z.H."/>
            <person name="Li M."/>
        </authorList>
    </citation>
    <scope>NUCLEOTIDE SEQUENCE [LARGE SCALE GENOMIC DNA]</scope>
    <source>
        <strain evidence="6">SpSt-587</strain>
    </source>
</reference>
<dbReference type="PANTHER" id="PTHR10876">
    <property type="entry name" value="ZINC FINGER PROTEIN ZPR1"/>
    <property type="match status" value="1"/>
</dbReference>
<dbReference type="EMBL" id="DSYZ01000068">
    <property type="protein sequence ID" value="HGT82666.1"/>
    <property type="molecule type" value="Genomic_DNA"/>
</dbReference>
<accession>A0A7J3M159</accession>
<dbReference type="AlphaFoldDB" id="A0A7J3M159"/>
<evidence type="ECO:0000313" key="6">
    <source>
        <dbReference type="EMBL" id="HGT82666.1"/>
    </source>
</evidence>
<dbReference type="GO" id="GO:0008270">
    <property type="term" value="F:zinc ion binding"/>
    <property type="evidence" value="ECO:0007669"/>
    <property type="project" value="UniProtKB-KW"/>
</dbReference>
<evidence type="ECO:0000256" key="4">
    <source>
        <dbReference type="ARBA" id="ARBA00022833"/>
    </source>
</evidence>
<evidence type="ECO:0000256" key="3">
    <source>
        <dbReference type="ARBA" id="ARBA00022771"/>
    </source>
</evidence>